<dbReference type="STRING" id="472759.Nhal_0216"/>
<dbReference type="Pfam" id="PF01103">
    <property type="entry name" value="Omp85"/>
    <property type="match status" value="1"/>
</dbReference>
<sequence length="577" mass="65371">MFQRTLFALLLLFLGIGSAWPQARLEVEVQGVEGKVLKNVMAYLSIVHHQEDPKLTVGQIRRLHDKAVDEIKTALVVYGYYWPQIQAELQPYPEQWLARYRVDPGPRMRVEEVNLNLTGEGTEDPAFQALQEDFPVKRKDPLNHADYEQGKAALQQLAAERGYFQAEFIQQKLQVDLEAYAATVVLHFDTGPRYRFGPVTFSETVVRPQLLARYVPFEEGEFYESSGLIELHKALVDSDYFAEVEVEPQPEQAVEHKVPIGVRLQAKKRHRYSAGVGFGTDTGPRINLGWENRYVNRRGHRFGFALRASEIRQAFDTNYVIPMRDPRTDQLGFASSFGRESTRTSDSRIAQVGVRRITARDGWRETLSLDYRWEDFEIDGESGTANLLMPGVIWYRSQADDPIYPRRGHRLSLELRGAAQELLSDNTFSQLTLRGKMVRSLGSRSRVLVRGALGMSLVSEFSELPPSVRFFAGGDQSVRGYAFNALGAKDEEDRVVGGRNLLVGSLEYEYRFLDKWAVATFYDAGNAFNDFSLDLRQGAGVGIRWISPVGPVRVDLAWALSKADTPIRLHVYLGPDL</sequence>
<evidence type="ECO:0000256" key="9">
    <source>
        <dbReference type="ARBA" id="ARBA00033063"/>
    </source>
</evidence>
<dbReference type="HOGENOM" id="CLU_018618_1_0_6"/>
<dbReference type="KEGG" id="nhl:Nhal_0216"/>
<evidence type="ECO:0000256" key="2">
    <source>
        <dbReference type="ARBA" id="ARBA00010248"/>
    </source>
</evidence>
<feature type="domain" description="Bacterial surface antigen (D15)" evidence="11">
    <location>
        <begin position="273"/>
        <end position="565"/>
    </location>
</feature>
<dbReference type="Pfam" id="PF17243">
    <property type="entry name" value="POTRA_TamA_1"/>
    <property type="match status" value="1"/>
</dbReference>
<dbReference type="OrthoDB" id="9769707at2"/>
<dbReference type="GO" id="GO:0009279">
    <property type="term" value="C:cell outer membrane"/>
    <property type="evidence" value="ECO:0007669"/>
    <property type="project" value="UniProtKB-SubCell"/>
</dbReference>
<dbReference type="PANTHER" id="PTHR12815:SF47">
    <property type="entry name" value="TRANSLOCATION AND ASSEMBLY MODULE SUBUNIT TAMA"/>
    <property type="match status" value="1"/>
</dbReference>
<evidence type="ECO:0000256" key="1">
    <source>
        <dbReference type="ARBA" id="ARBA00004442"/>
    </source>
</evidence>
<comment type="subcellular location">
    <subcellularLocation>
        <location evidence="1">Cell outer membrane</location>
    </subcellularLocation>
</comment>
<feature type="domain" description="TamA POTRA" evidence="12">
    <location>
        <begin position="26"/>
        <end position="104"/>
    </location>
</feature>
<dbReference type="RefSeq" id="WP_013031316.1">
    <property type="nucleotide sequence ID" value="NC_013960.1"/>
</dbReference>
<evidence type="ECO:0000256" key="10">
    <source>
        <dbReference type="ARBA" id="ARBA00093548"/>
    </source>
</evidence>
<dbReference type="Gene3D" id="2.40.160.50">
    <property type="entry name" value="membrane protein fhac: a member of the omp85/tpsb transporter family"/>
    <property type="match status" value="1"/>
</dbReference>
<keyword evidence="14" id="KW-1185">Reference proteome</keyword>
<dbReference type="InterPro" id="IPR039910">
    <property type="entry name" value="D15-like"/>
</dbReference>
<comment type="similarity">
    <text evidence="2">Belongs to the TamA family.</text>
</comment>
<evidence type="ECO:0000256" key="7">
    <source>
        <dbReference type="ARBA" id="ARBA00023136"/>
    </source>
</evidence>
<proteinExistence type="inferred from homology"/>
<dbReference type="eggNOG" id="COG0729">
    <property type="taxonomic scope" value="Bacteria"/>
</dbReference>
<accession>D5BUM0</accession>
<comment type="subunit">
    <text evidence="10">Interacts with TamB to form the translocation and assembly module (TAM).</text>
</comment>
<evidence type="ECO:0000259" key="11">
    <source>
        <dbReference type="Pfam" id="PF01103"/>
    </source>
</evidence>
<evidence type="ECO:0000256" key="4">
    <source>
        <dbReference type="ARBA" id="ARBA00022452"/>
    </source>
</evidence>
<keyword evidence="7" id="KW-0472">Membrane</keyword>
<dbReference type="InterPro" id="IPR000184">
    <property type="entry name" value="Bac_surfAg_D15"/>
</dbReference>
<dbReference type="Gene3D" id="3.10.20.310">
    <property type="entry name" value="membrane protein fhac"/>
    <property type="match status" value="3"/>
</dbReference>
<gene>
    <name evidence="13" type="ordered locus">Nhal_0216</name>
</gene>
<evidence type="ECO:0000256" key="5">
    <source>
        <dbReference type="ARBA" id="ARBA00022692"/>
    </source>
</evidence>
<evidence type="ECO:0000256" key="8">
    <source>
        <dbReference type="ARBA" id="ARBA00023237"/>
    </source>
</evidence>
<dbReference type="PANTHER" id="PTHR12815">
    <property type="entry name" value="SORTING AND ASSEMBLY MACHINERY SAMM50 PROTEIN FAMILY MEMBER"/>
    <property type="match status" value="1"/>
</dbReference>
<evidence type="ECO:0000256" key="6">
    <source>
        <dbReference type="ARBA" id="ARBA00022729"/>
    </source>
</evidence>
<keyword evidence="5" id="KW-0812">Transmembrane</keyword>
<keyword evidence="4" id="KW-1134">Transmembrane beta strand</keyword>
<dbReference type="GO" id="GO:0009306">
    <property type="term" value="P:protein secretion"/>
    <property type="evidence" value="ECO:0007669"/>
    <property type="project" value="TreeGrafter"/>
</dbReference>
<dbReference type="GO" id="GO:0097347">
    <property type="term" value="C:TAM protein secretion complex"/>
    <property type="evidence" value="ECO:0007669"/>
    <property type="project" value="TreeGrafter"/>
</dbReference>
<reference evidence="14" key="1">
    <citation type="submission" date="2010-04" db="EMBL/GenBank/DDBJ databases">
        <title>Complete genome sequence of Nitrosococcus halophilus Nc4, a salt-adapted, aerobic obligate ammonia-oxidizing sulfur purple bacterium.</title>
        <authorList>
            <consortium name="US DOE Joint Genome Institute"/>
            <person name="Campbell M.A."/>
            <person name="Malfatti S.A."/>
            <person name="Chain P.S.G."/>
            <person name="Heidelberg J.F."/>
            <person name="Ward B.B."/>
            <person name="Klotz M.G."/>
        </authorList>
    </citation>
    <scope>NUCLEOTIDE SEQUENCE [LARGE SCALE GENOMIC DNA]</scope>
    <source>
        <strain evidence="14">Nc4</strain>
    </source>
</reference>
<evidence type="ECO:0000313" key="13">
    <source>
        <dbReference type="EMBL" id="ADE13420.1"/>
    </source>
</evidence>
<evidence type="ECO:0000259" key="12">
    <source>
        <dbReference type="Pfam" id="PF17243"/>
    </source>
</evidence>
<dbReference type="Proteomes" id="UP000001844">
    <property type="component" value="Chromosome"/>
</dbReference>
<organism evidence="13 14">
    <name type="scientific">Nitrosococcus halophilus (strain Nc4)</name>
    <dbReference type="NCBI Taxonomy" id="472759"/>
    <lineage>
        <taxon>Bacteria</taxon>
        <taxon>Pseudomonadati</taxon>
        <taxon>Pseudomonadota</taxon>
        <taxon>Gammaproteobacteria</taxon>
        <taxon>Chromatiales</taxon>
        <taxon>Chromatiaceae</taxon>
        <taxon>Nitrosococcus</taxon>
    </lineage>
</organism>
<keyword evidence="8" id="KW-0998">Cell outer membrane</keyword>
<protein>
    <recommendedName>
        <fullName evidence="3">Translocation and assembly module subunit TamA</fullName>
    </recommendedName>
    <alternativeName>
        <fullName evidence="9">Autotransporter assembly factor TamA</fullName>
    </alternativeName>
</protein>
<keyword evidence="6" id="KW-0732">Signal</keyword>
<dbReference type="AlphaFoldDB" id="D5BUM0"/>
<dbReference type="InterPro" id="IPR035243">
    <property type="entry name" value="TamA_POTRA_Dom_1"/>
</dbReference>
<name>D5BUM0_NITHN</name>
<evidence type="ECO:0000313" key="14">
    <source>
        <dbReference type="Proteomes" id="UP000001844"/>
    </source>
</evidence>
<evidence type="ECO:0000256" key="3">
    <source>
        <dbReference type="ARBA" id="ARBA00015419"/>
    </source>
</evidence>
<dbReference type="EMBL" id="CP001798">
    <property type="protein sequence ID" value="ADE13420.1"/>
    <property type="molecule type" value="Genomic_DNA"/>
</dbReference>